<evidence type="ECO:0000313" key="2">
    <source>
        <dbReference type="Proteomes" id="UP000619265"/>
    </source>
</evidence>
<organism evidence="1 2">
    <name type="scientific">Juglans regia</name>
    <name type="common">English walnut</name>
    <dbReference type="NCBI Taxonomy" id="51240"/>
    <lineage>
        <taxon>Eukaryota</taxon>
        <taxon>Viridiplantae</taxon>
        <taxon>Streptophyta</taxon>
        <taxon>Embryophyta</taxon>
        <taxon>Tracheophyta</taxon>
        <taxon>Spermatophyta</taxon>
        <taxon>Magnoliopsida</taxon>
        <taxon>eudicotyledons</taxon>
        <taxon>Gunneridae</taxon>
        <taxon>Pentapetalae</taxon>
        <taxon>rosids</taxon>
        <taxon>fabids</taxon>
        <taxon>Fagales</taxon>
        <taxon>Juglandaceae</taxon>
        <taxon>Juglans</taxon>
    </lineage>
</organism>
<name>A0A833TP08_JUGRE</name>
<gene>
    <name evidence="1" type="ORF">F2P56_036484</name>
</gene>
<dbReference type="EMBL" id="LIHL02000016">
    <property type="protein sequence ID" value="KAF5443974.1"/>
    <property type="molecule type" value="Genomic_DNA"/>
</dbReference>
<feature type="non-terminal residue" evidence="1">
    <location>
        <position position="1"/>
    </location>
</feature>
<proteinExistence type="predicted"/>
<evidence type="ECO:0000313" key="1">
    <source>
        <dbReference type="EMBL" id="KAF5443974.1"/>
    </source>
</evidence>
<sequence length="103" mass="12110">IVYLSNRPSSESHRWTASTADSWLLEFIDKQKAVPQSTRIASDRNRRPLIPSFYSLAVYPRWLTGKLKKITFPTKPRKVLWILILQRNPKGTCMLLLVRFWLP</sequence>
<dbReference type="AlphaFoldDB" id="A0A833TP08"/>
<comment type="caution">
    <text evidence="1">The sequence shown here is derived from an EMBL/GenBank/DDBJ whole genome shotgun (WGS) entry which is preliminary data.</text>
</comment>
<dbReference type="Proteomes" id="UP000619265">
    <property type="component" value="Unassembled WGS sequence"/>
</dbReference>
<accession>A0A833TP08</accession>
<dbReference type="Gramene" id="Jr16_18230_p3">
    <property type="protein sequence ID" value="cds.Jr16_18230_p3"/>
    <property type="gene ID" value="Jr16_18230"/>
</dbReference>
<reference evidence="1" key="2">
    <citation type="submission" date="2020-03" db="EMBL/GenBank/DDBJ databases">
        <title>Walnut 2.0.</title>
        <authorList>
            <person name="Marrano A."/>
            <person name="Britton M."/>
            <person name="Zimin A.V."/>
            <person name="Zaini P.A."/>
            <person name="Workman R."/>
            <person name="Puiu D."/>
            <person name="Bianco L."/>
            <person name="Allen B.J."/>
            <person name="Troggio M."/>
            <person name="Leslie C.A."/>
            <person name="Timp W."/>
            <person name="Dendekar A."/>
            <person name="Salzberg S.L."/>
            <person name="Neale D.B."/>
        </authorList>
    </citation>
    <scope>NUCLEOTIDE SEQUENCE</scope>
    <source>
        <tissue evidence="1">Leaves</tissue>
    </source>
</reference>
<protein>
    <submittedName>
        <fullName evidence="1">Uncharacterized protein</fullName>
    </submittedName>
</protein>
<reference evidence="1" key="1">
    <citation type="submission" date="2015-10" db="EMBL/GenBank/DDBJ databases">
        <authorList>
            <person name="Martinez-Garcia P.J."/>
            <person name="Crepeau M.W."/>
            <person name="Puiu D."/>
            <person name="Gonzalez-Ibeas D."/>
            <person name="Whalen J."/>
            <person name="Stevens K."/>
            <person name="Paul R."/>
            <person name="Butterfield T."/>
            <person name="Britton M."/>
            <person name="Reagan R."/>
            <person name="Chakraborty S."/>
            <person name="Walawage S.L."/>
            <person name="Vasquez-Gross H.A."/>
            <person name="Cardeno C."/>
            <person name="Famula R."/>
            <person name="Pratt K."/>
            <person name="Kuruganti S."/>
            <person name="Aradhya M.K."/>
            <person name="Leslie C.A."/>
            <person name="Dandekar A.M."/>
            <person name="Salzberg S.L."/>
            <person name="Wegrzyn J.L."/>
            <person name="Langley C.H."/>
            <person name="Neale D.B."/>
        </authorList>
    </citation>
    <scope>NUCLEOTIDE SEQUENCE</scope>
    <source>
        <tissue evidence="1">Leaves</tissue>
    </source>
</reference>